<dbReference type="Proteomes" id="UP000250163">
    <property type="component" value="Chromosome MORIYA"/>
</dbReference>
<gene>
    <name evidence="1" type="ORF">MORIYA_4253</name>
</gene>
<evidence type="ECO:0000313" key="1">
    <source>
        <dbReference type="EMBL" id="SQD80705.1"/>
    </source>
</evidence>
<organism evidence="1 2">
    <name type="scientific">Moritella yayanosii</name>
    <dbReference type="NCBI Taxonomy" id="69539"/>
    <lineage>
        <taxon>Bacteria</taxon>
        <taxon>Pseudomonadati</taxon>
        <taxon>Pseudomonadota</taxon>
        <taxon>Gammaproteobacteria</taxon>
        <taxon>Alteromonadales</taxon>
        <taxon>Moritellaceae</taxon>
        <taxon>Moritella</taxon>
    </lineage>
</organism>
<protein>
    <submittedName>
        <fullName evidence="1">Uncharacterized protein</fullName>
    </submittedName>
</protein>
<reference evidence="2" key="1">
    <citation type="submission" date="2018-05" db="EMBL/GenBank/DDBJ databases">
        <authorList>
            <person name="Cea G.-C."/>
            <person name="William W."/>
        </authorList>
    </citation>
    <scope>NUCLEOTIDE SEQUENCE [LARGE SCALE GENOMIC DNA]</scope>
    <source>
        <strain evidence="2">DB21MT 5</strain>
    </source>
</reference>
<dbReference type="AlphaFoldDB" id="A0A330M2L9"/>
<dbReference type="OrthoDB" id="1161168at2"/>
<accession>A0A330M2L9</accession>
<proteinExistence type="predicted"/>
<dbReference type="KEGG" id="mya:MORIYA_4253"/>
<name>A0A330M2L9_9GAMM</name>
<evidence type="ECO:0000313" key="2">
    <source>
        <dbReference type="Proteomes" id="UP000250163"/>
    </source>
</evidence>
<dbReference type="EMBL" id="LS483250">
    <property type="protein sequence ID" value="SQD80705.1"/>
    <property type="molecule type" value="Genomic_DNA"/>
</dbReference>
<dbReference type="RefSeq" id="WP_112718206.1">
    <property type="nucleotide sequence ID" value="NZ_LS483250.1"/>
</dbReference>
<sequence length="205" mass="22752">MKKLIYIALACVSVLAIVIVIRSMGDNSSKRQDYYSEVILTLFSMKTSSDFIINLPDSGSGVKLTTIIGLGTAEGKAQGNYHVDEERGEVLLDFMHISVLSPTTSDNLMYFAAPFSVSNQGSGVFTYIGLFEQDLDNQTIRHLDSYFIGDRIRLNEMGIYGSNIELSFNQHGDKQAYAEAPTETVHLTLNVDDVIPTKLIKHQDM</sequence>
<keyword evidence="2" id="KW-1185">Reference proteome</keyword>